<comment type="caution">
    <text evidence="2">The sequence shown here is derived from an EMBL/GenBank/DDBJ whole genome shotgun (WGS) entry which is preliminary data.</text>
</comment>
<sequence length="113" mass="12057">MKIKTISAVLALGSALALPFAASASSTWHQTNTEIGYAIAPDHAASGKTRDEVKTELAVAKSDPKQWFLTNLNAAKPGWAKQGTSRTRADAMAELEAMTPAERARLDEIYTPG</sequence>
<feature type="chain" id="PRO_5019504071" evidence="1">
    <location>
        <begin position="25"/>
        <end position="113"/>
    </location>
</feature>
<organism evidence="2 3">
    <name type="scientific">Alcaligenes xylosoxydans xylosoxydans</name>
    <name type="common">Achromobacter xylosoxidans</name>
    <dbReference type="NCBI Taxonomy" id="85698"/>
    <lineage>
        <taxon>Bacteria</taxon>
        <taxon>Pseudomonadati</taxon>
        <taxon>Pseudomonadota</taxon>
        <taxon>Betaproteobacteria</taxon>
        <taxon>Burkholderiales</taxon>
        <taxon>Alcaligenaceae</taxon>
        <taxon>Achromobacter</taxon>
    </lineage>
</organism>
<dbReference type="OrthoDB" id="8636618at2"/>
<gene>
    <name evidence="2" type="ORF">DY367_18105</name>
</gene>
<feature type="signal peptide" evidence="1">
    <location>
        <begin position="1"/>
        <end position="24"/>
    </location>
</feature>
<proteinExistence type="predicted"/>
<dbReference type="EMBL" id="QVXO01000027">
    <property type="protein sequence ID" value="RPJ90407.1"/>
    <property type="molecule type" value="Genomic_DNA"/>
</dbReference>
<dbReference type="RefSeq" id="WP_118933224.1">
    <property type="nucleotide sequence ID" value="NZ_CP061008.1"/>
</dbReference>
<dbReference type="InterPro" id="IPR025421">
    <property type="entry name" value="DUF4148"/>
</dbReference>
<dbReference type="Proteomes" id="UP000285324">
    <property type="component" value="Unassembled WGS sequence"/>
</dbReference>
<dbReference type="AlphaFoldDB" id="A0A424WAZ4"/>
<keyword evidence="1" id="KW-0732">Signal</keyword>
<dbReference type="Pfam" id="PF13663">
    <property type="entry name" value="DUF4148"/>
    <property type="match status" value="1"/>
</dbReference>
<protein>
    <submittedName>
        <fullName evidence="2">DUF4148 domain-containing protein</fullName>
    </submittedName>
</protein>
<evidence type="ECO:0000313" key="3">
    <source>
        <dbReference type="Proteomes" id="UP000285324"/>
    </source>
</evidence>
<reference evidence="2 3" key="1">
    <citation type="submission" date="2018-08" db="EMBL/GenBank/DDBJ databases">
        <title>Achromobacter xylosoxidans Genome sequencing and assembly.</title>
        <authorList>
            <person name="Wang R."/>
            <person name="Rensing C."/>
            <person name="Li Y."/>
        </authorList>
    </citation>
    <scope>NUCLEOTIDE SEQUENCE [LARGE SCALE GENOMIC DNA]</scope>
    <source>
        <strain evidence="2 3">GD003A</strain>
    </source>
</reference>
<evidence type="ECO:0000256" key="1">
    <source>
        <dbReference type="SAM" id="SignalP"/>
    </source>
</evidence>
<name>A0A424WAZ4_ALCXX</name>
<evidence type="ECO:0000313" key="2">
    <source>
        <dbReference type="EMBL" id="RPJ90407.1"/>
    </source>
</evidence>
<accession>A0A424WAZ4</accession>